<organism evidence="1 2">
    <name type="scientific">Thalassotalea euphylliae</name>
    <dbReference type="NCBI Taxonomy" id="1655234"/>
    <lineage>
        <taxon>Bacteria</taxon>
        <taxon>Pseudomonadati</taxon>
        <taxon>Pseudomonadota</taxon>
        <taxon>Gammaproteobacteria</taxon>
        <taxon>Alteromonadales</taxon>
        <taxon>Colwelliaceae</taxon>
        <taxon>Thalassotalea</taxon>
    </lineage>
</organism>
<sequence length="75" mass="8273">MALGITVNFRLEVKLVGREGFEPSTRSLGKNVKSLGFDFYGKLGFVSKVDARKRFESSTLNLGKNVKSLGFGIRC</sequence>
<gene>
    <name evidence="1" type="ORF">DXX94_18540</name>
</gene>
<evidence type="ECO:0000313" key="2">
    <source>
        <dbReference type="Proteomes" id="UP000256899"/>
    </source>
</evidence>
<dbReference type="RefSeq" id="WP_116018664.1">
    <property type="nucleotide sequence ID" value="NZ_QUOT01000002.1"/>
</dbReference>
<accession>A0A3E0TJG7</accession>
<comment type="caution">
    <text evidence="1">The sequence shown here is derived from an EMBL/GenBank/DDBJ whole genome shotgun (WGS) entry which is preliminary data.</text>
</comment>
<dbReference type="EMBL" id="QUOT01000002">
    <property type="protein sequence ID" value="REL24352.1"/>
    <property type="molecule type" value="Genomic_DNA"/>
</dbReference>
<proteinExistence type="predicted"/>
<keyword evidence="2" id="KW-1185">Reference proteome</keyword>
<dbReference type="AlphaFoldDB" id="A0A3E0TJG7"/>
<reference evidence="2" key="1">
    <citation type="submission" date="2018-08" db="EMBL/GenBank/DDBJ databases">
        <title>Thalassotalea euphylliae genome.</title>
        <authorList>
            <person name="Summers S."/>
            <person name="Rice S.A."/>
            <person name="Freckelton M.L."/>
            <person name="Nedved B.T."/>
            <person name="Hadfield M.G."/>
        </authorList>
    </citation>
    <scope>NUCLEOTIDE SEQUENCE [LARGE SCALE GENOMIC DNA]</scope>
    <source>
        <strain evidence="2">H3</strain>
    </source>
</reference>
<evidence type="ECO:0000313" key="1">
    <source>
        <dbReference type="EMBL" id="REL24352.1"/>
    </source>
</evidence>
<protein>
    <submittedName>
        <fullName evidence="1">Uncharacterized protein</fullName>
    </submittedName>
</protein>
<dbReference type="Proteomes" id="UP000256899">
    <property type="component" value="Unassembled WGS sequence"/>
</dbReference>
<name>A0A3E0TJG7_9GAMM</name>